<evidence type="ECO:0000259" key="12">
    <source>
        <dbReference type="PROSITE" id="PS50157"/>
    </source>
</evidence>
<evidence type="ECO:0000256" key="1">
    <source>
        <dbReference type="ARBA" id="ARBA00004123"/>
    </source>
</evidence>
<feature type="region of interest" description="Disordered" evidence="11">
    <location>
        <begin position="409"/>
        <end position="429"/>
    </location>
</feature>
<feature type="region of interest" description="Disordered" evidence="11">
    <location>
        <begin position="920"/>
        <end position="944"/>
    </location>
</feature>
<evidence type="ECO:0000256" key="2">
    <source>
        <dbReference type="ARBA" id="ARBA00022723"/>
    </source>
</evidence>
<gene>
    <name evidence="13" type="ORF">FIBRA_08183</name>
</gene>
<keyword evidence="7" id="KW-0804">Transcription</keyword>
<dbReference type="GO" id="GO:0005634">
    <property type="term" value="C:nucleus"/>
    <property type="evidence" value="ECO:0007669"/>
    <property type="project" value="UniProtKB-SubCell"/>
</dbReference>
<dbReference type="AlphaFoldDB" id="J4H514"/>
<dbReference type="FunFam" id="3.30.160.60:FF:000032">
    <property type="entry name" value="Krueppel-like factor 4"/>
    <property type="match status" value="1"/>
</dbReference>
<evidence type="ECO:0000313" key="13">
    <source>
        <dbReference type="EMBL" id="CCM05944.1"/>
    </source>
</evidence>
<dbReference type="HOGENOM" id="CLU_004873_0_0_1"/>
<feature type="region of interest" description="Disordered" evidence="11">
    <location>
        <begin position="93"/>
        <end position="131"/>
    </location>
</feature>
<keyword evidence="4 10" id="KW-0863">Zinc-finger</keyword>
<comment type="subcellular location">
    <subcellularLocation>
        <location evidence="1">Nucleus</location>
    </subcellularLocation>
</comment>
<accession>J4H514</accession>
<dbReference type="PANTHER" id="PTHR47427:SF1">
    <property type="entry name" value="PROTEIN STE12"/>
    <property type="match status" value="1"/>
</dbReference>
<feature type="region of interest" description="Disordered" evidence="11">
    <location>
        <begin position="877"/>
        <end position="904"/>
    </location>
</feature>
<evidence type="ECO:0000256" key="9">
    <source>
        <dbReference type="ARBA" id="ARBA00024345"/>
    </source>
</evidence>
<dbReference type="SMART" id="SM00355">
    <property type="entry name" value="ZnF_C2H2"/>
    <property type="match status" value="2"/>
</dbReference>
<evidence type="ECO:0000313" key="14">
    <source>
        <dbReference type="Proteomes" id="UP000006352"/>
    </source>
</evidence>
<dbReference type="InterPro" id="IPR052127">
    <property type="entry name" value="STE12_transcription_factor"/>
</dbReference>
<evidence type="ECO:0000256" key="5">
    <source>
        <dbReference type="ARBA" id="ARBA00022833"/>
    </source>
</evidence>
<dbReference type="GO" id="GO:0003700">
    <property type="term" value="F:DNA-binding transcription factor activity"/>
    <property type="evidence" value="ECO:0007669"/>
    <property type="project" value="InterPro"/>
</dbReference>
<dbReference type="Gene3D" id="3.30.160.60">
    <property type="entry name" value="Classic Zinc Finger"/>
    <property type="match status" value="2"/>
</dbReference>
<dbReference type="SMART" id="SM00424">
    <property type="entry name" value="STE"/>
    <property type="match status" value="1"/>
</dbReference>
<evidence type="ECO:0000256" key="10">
    <source>
        <dbReference type="PROSITE-ProRule" id="PRU00042"/>
    </source>
</evidence>
<evidence type="ECO:0000256" key="8">
    <source>
        <dbReference type="ARBA" id="ARBA00023242"/>
    </source>
</evidence>
<dbReference type="GO" id="GO:0008270">
    <property type="term" value="F:zinc ion binding"/>
    <property type="evidence" value="ECO:0007669"/>
    <property type="project" value="UniProtKB-KW"/>
</dbReference>
<name>J4H514_9APHY</name>
<dbReference type="InParanoid" id="J4H514"/>
<feature type="compositionally biased region" description="Basic residues" evidence="11">
    <location>
        <begin position="409"/>
        <end position="419"/>
    </location>
</feature>
<proteinExistence type="inferred from homology"/>
<evidence type="ECO:0000256" key="7">
    <source>
        <dbReference type="ARBA" id="ARBA00023163"/>
    </source>
</evidence>
<dbReference type="PANTHER" id="PTHR47427">
    <property type="entry name" value="PROTEIN STE12"/>
    <property type="match status" value="1"/>
</dbReference>
<dbReference type="InterPro" id="IPR036236">
    <property type="entry name" value="Znf_C2H2_sf"/>
</dbReference>
<keyword evidence="3" id="KW-0677">Repeat</keyword>
<dbReference type="STRING" id="599839.J4H514"/>
<protein>
    <recommendedName>
        <fullName evidence="12">C2H2-type domain-containing protein</fullName>
    </recommendedName>
</protein>
<feature type="domain" description="C2H2-type" evidence="12">
    <location>
        <begin position="633"/>
        <end position="662"/>
    </location>
</feature>
<evidence type="ECO:0000256" key="4">
    <source>
        <dbReference type="ARBA" id="ARBA00022771"/>
    </source>
</evidence>
<dbReference type="Proteomes" id="UP000006352">
    <property type="component" value="Unassembled WGS sequence"/>
</dbReference>
<feature type="compositionally biased region" description="Low complexity" evidence="11">
    <location>
        <begin position="15"/>
        <end position="34"/>
    </location>
</feature>
<keyword evidence="14" id="KW-1185">Reference proteome</keyword>
<organism evidence="13 14">
    <name type="scientific">Fibroporia radiculosa</name>
    <dbReference type="NCBI Taxonomy" id="599839"/>
    <lineage>
        <taxon>Eukaryota</taxon>
        <taxon>Fungi</taxon>
        <taxon>Dikarya</taxon>
        <taxon>Basidiomycota</taxon>
        <taxon>Agaricomycotina</taxon>
        <taxon>Agaricomycetes</taxon>
        <taxon>Polyporales</taxon>
        <taxon>Fibroporiaceae</taxon>
        <taxon>Fibroporia</taxon>
    </lineage>
</organism>
<dbReference type="SUPFAM" id="SSF57667">
    <property type="entry name" value="beta-beta-alpha zinc fingers"/>
    <property type="match status" value="1"/>
</dbReference>
<feature type="region of interest" description="Disordered" evidence="11">
    <location>
        <begin position="320"/>
        <end position="386"/>
    </location>
</feature>
<dbReference type="PROSITE" id="PS50157">
    <property type="entry name" value="ZINC_FINGER_C2H2_2"/>
    <property type="match status" value="2"/>
</dbReference>
<dbReference type="InterPro" id="IPR013087">
    <property type="entry name" value="Znf_C2H2_type"/>
</dbReference>
<evidence type="ECO:0000256" key="6">
    <source>
        <dbReference type="ARBA" id="ARBA00023015"/>
    </source>
</evidence>
<dbReference type="Pfam" id="PF00096">
    <property type="entry name" value="zf-C2H2"/>
    <property type="match status" value="2"/>
</dbReference>
<keyword evidence="2" id="KW-0479">Metal-binding</keyword>
<keyword evidence="5" id="KW-0862">Zinc</keyword>
<dbReference type="Pfam" id="PF02200">
    <property type="entry name" value="STE"/>
    <property type="match status" value="1"/>
</dbReference>
<dbReference type="EMBL" id="HE797215">
    <property type="protein sequence ID" value="CCM05944.1"/>
    <property type="molecule type" value="Genomic_DNA"/>
</dbReference>
<dbReference type="PROSITE" id="PS00028">
    <property type="entry name" value="ZINC_FINGER_C2H2_1"/>
    <property type="match status" value="2"/>
</dbReference>
<dbReference type="RefSeq" id="XP_012185227.1">
    <property type="nucleotide sequence ID" value="XM_012329837.1"/>
</dbReference>
<sequence length="1044" mass="112816">MDSASPYPIPLPMVLPSHSRTPSASSSLRSSPSLYYQPPFDASSSTSQPMPQNFSAQPFDAHASTTSLQISTGTTIPHTHEAGEETAHPLRPAAQSSLHAPEASAEHQADPSQTSIADAMTNGAGPHGGLTRSLTHQERELISHLDRLKFFLATAPSRWSADGPSPVDPASLPVGHPSSVHPALNRFLLPNSEYVSCVLWGGLYHITGTDIVRALVFRFEAFGRPVRNMKKFEEGVFSDLRNLKPGSPFLDLLFKYQCIRTQKKQKVFYWFSVPHDRLFLDALERDLKREKMGLEPTTAVVGEPALSFTYDPKRSLYEQFSRSQGSTDGDGDLDTSVRASDDTANSDSDADNTASSSQKTSDSETASDADERARSKRLSLKKAPSVLNGPNSPFFSMFSLFEGSPTYKQRRKKVHKNSRRSPGDGAFGHAGYGSSVLPLSGPETYVDEYGRVQTVRSSPEGHFDRFGRDTGRMSAADMFVAQARGEFGGAANPDLIASQKERQRRAMEIALGQHVRVPHHHPNGLAGPGYAGRMSAQAHYNLPLNLLPSVLLPGSNMLNASPPGGVFQQSLQGQQLPEHHIRPQLQSRHTLPHVNFQTVPRIRSHTTSQGLGFNGSEAWSGISEQAPVRSKAFVCPLFSCGRMFKRTEHLKRHLRTHTLERPYQCQQCQKRFSRSDNLAQHYRTHVRAGAGGAEDSLGAVSVDAGGDVSDGQLETEEDALALAGVDDVQMYEVEVEGPVHEVSGDEEGLVMATTVGPAVPVSLGGLDGVEDGQDAYFQGDGVGPIVNSSPEQTPFVRPDSSLSYSNAATNGIPIPMRMSPPYHDYTTSLSAPSHKGSFDQPSMYPPELDVGGTGPIRRHRSVTPSVSRFGDSIRRPFSTAVSEHGAPTRSYHPYAVPGHHHSAESSPLAYNIPLSYSPANSIGSSSSRSHSRSSSSSQLQDQMQQMLSLDQLAAEQQAQAFLRDQMGHHGQGQGQGYPESQMGYSTATAAAAGSYELMSSANSGGAGSQVPGYEMYSQVGDATVYDSHAHGSGFSALAHHQIPL</sequence>
<dbReference type="GO" id="GO:1990527">
    <property type="term" value="C:Tec1p-Ste12p-Dig1p complex"/>
    <property type="evidence" value="ECO:0007669"/>
    <property type="project" value="TreeGrafter"/>
</dbReference>
<feature type="compositionally biased region" description="Low complexity" evidence="11">
    <location>
        <begin position="342"/>
        <end position="357"/>
    </location>
</feature>
<dbReference type="GeneID" id="24100855"/>
<dbReference type="OrthoDB" id="1095242at2759"/>
<dbReference type="InterPro" id="IPR003120">
    <property type="entry name" value="Ste12"/>
</dbReference>
<keyword evidence="6" id="KW-0805">Transcription regulation</keyword>
<reference evidence="13 14" key="1">
    <citation type="journal article" date="2012" name="Appl. Environ. Microbiol.">
        <title>Short-read sequencing for genomic analysis of the brown rot fungus Fibroporia radiculosa.</title>
        <authorList>
            <person name="Tang J.D."/>
            <person name="Perkins A.D."/>
            <person name="Sonstegard T.S."/>
            <person name="Schroeder S.G."/>
            <person name="Burgess S.C."/>
            <person name="Diehl S.V."/>
        </authorList>
    </citation>
    <scope>NUCLEOTIDE SEQUENCE [LARGE SCALE GENOMIC DNA]</scope>
    <source>
        <strain evidence="13 14">TFFH 294</strain>
    </source>
</reference>
<feature type="compositionally biased region" description="Polar residues" evidence="11">
    <location>
        <begin position="42"/>
        <end position="56"/>
    </location>
</feature>
<feature type="region of interest" description="Disordered" evidence="11">
    <location>
        <begin position="1"/>
        <end position="58"/>
    </location>
</feature>
<comment type="similarity">
    <text evidence="9">Belongs to the STE12 transcription factor family.</text>
</comment>
<feature type="compositionally biased region" description="Low complexity" evidence="11">
    <location>
        <begin position="924"/>
        <end position="944"/>
    </location>
</feature>
<dbReference type="GO" id="GO:1990526">
    <property type="term" value="C:Ste12p-Dig1p-Dig2p complex"/>
    <property type="evidence" value="ECO:0007669"/>
    <property type="project" value="TreeGrafter"/>
</dbReference>
<keyword evidence="8" id="KW-0539">Nucleus</keyword>
<evidence type="ECO:0000256" key="11">
    <source>
        <dbReference type="SAM" id="MobiDB-lite"/>
    </source>
</evidence>
<evidence type="ECO:0000256" key="3">
    <source>
        <dbReference type="ARBA" id="ARBA00022737"/>
    </source>
</evidence>
<feature type="domain" description="C2H2-type" evidence="12">
    <location>
        <begin position="663"/>
        <end position="690"/>
    </location>
</feature>